<gene>
    <name evidence="1" type="ORF">HQ394_10355</name>
</gene>
<dbReference type="InterPro" id="IPR008768">
    <property type="entry name" value="Gp9-like"/>
</dbReference>
<dbReference type="AlphaFoldDB" id="A0A7H1N1R5"/>
<reference evidence="1 2" key="1">
    <citation type="submission" date="2020-05" db="EMBL/GenBank/DDBJ databases">
        <title>Complete closed genome sequence of Defluviicoccus vanus.</title>
        <authorList>
            <person name="Bessarab I."/>
            <person name="Arumugam K."/>
            <person name="Maszenan A.M."/>
            <person name="Seviour R.J."/>
            <person name="Williams R.B."/>
        </authorList>
    </citation>
    <scope>NUCLEOTIDE SEQUENCE [LARGE SCALE GENOMIC DNA]</scope>
    <source>
        <strain evidence="1 2">Ben 114</strain>
    </source>
</reference>
<dbReference type="EMBL" id="CP053923">
    <property type="protein sequence ID" value="QNT69651.1"/>
    <property type="molecule type" value="Genomic_DNA"/>
</dbReference>
<proteinExistence type="predicted"/>
<keyword evidence="2" id="KW-1185">Reference proteome</keyword>
<protein>
    <submittedName>
        <fullName evidence="1">Uncharacterized protein</fullName>
    </submittedName>
</protein>
<evidence type="ECO:0000313" key="2">
    <source>
        <dbReference type="Proteomes" id="UP000516369"/>
    </source>
</evidence>
<dbReference type="Pfam" id="PF05396">
    <property type="entry name" value="Phage_T7_Capsid"/>
    <property type="match status" value="1"/>
</dbReference>
<name>A0A7H1N1R5_9PROT</name>
<dbReference type="Proteomes" id="UP000516369">
    <property type="component" value="Chromosome"/>
</dbReference>
<evidence type="ECO:0000313" key="1">
    <source>
        <dbReference type="EMBL" id="QNT69651.1"/>
    </source>
</evidence>
<sequence>MNQRLHQAGFSNEQAQLVYDLACDHLLPLIGELASLFEADNQSKRLEQHFGGKERWREVARQVAAWGRSHLPPRVFEALSTTFEGVVTMHKMMGDSSNEPGLSRDIGSIGGVPNDAELRSMMRDPRYWRDHDPAVVNKVRDGFRRLYVD</sequence>
<organism evidence="1 2">
    <name type="scientific">Defluviicoccus vanus</name>
    <dbReference type="NCBI Taxonomy" id="111831"/>
    <lineage>
        <taxon>Bacteria</taxon>
        <taxon>Pseudomonadati</taxon>
        <taxon>Pseudomonadota</taxon>
        <taxon>Alphaproteobacteria</taxon>
        <taxon>Rhodospirillales</taxon>
        <taxon>Rhodospirillaceae</taxon>
        <taxon>Defluviicoccus</taxon>
    </lineage>
</organism>
<accession>A0A7H1N1R5</accession>
<dbReference type="KEGG" id="dvn:HQ394_10355"/>